<evidence type="ECO:0000256" key="2">
    <source>
        <dbReference type="ARBA" id="ARBA00004496"/>
    </source>
</evidence>
<evidence type="ECO:0000256" key="10">
    <source>
        <dbReference type="ARBA" id="ARBA00023306"/>
    </source>
</evidence>
<evidence type="ECO:0000256" key="3">
    <source>
        <dbReference type="ARBA" id="ARBA00009471"/>
    </source>
</evidence>
<dbReference type="AlphaFoldDB" id="A0ABD0YJP8"/>
<accession>A0ABD0YJP8</accession>
<evidence type="ECO:0000256" key="6">
    <source>
        <dbReference type="ARBA" id="ARBA00022490"/>
    </source>
</evidence>
<feature type="region of interest" description="Disordered" evidence="11">
    <location>
        <begin position="32"/>
        <end position="96"/>
    </location>
</feature>
<dbReference type="GO" id="GO:0051301">
    <property type="term" value="P:cell division"/>
    <property type="evidence" value="ECO:0007669"/>
    <property type="project" value="UniProtKB-KW"/>
</dbReference>
<dbReference type="EMBL" id="JBFDAA010000018">
    <property type="protein sequence ID" value="KAL1116114.1"/>
    <property type="molecule type" value="Genomic_DNA"/>
</dbReference>
<evidence type="ECO:0000256" key="5">
    <source>
        <dbReference type="ARBA" id="ARBA00022454"/>
    </source>
</evidence>
<dbReference type="GO" id="GO:0030261">
    <property type="term" value="P:chromosome condensation"/>
    <property type="evidence" value="ECO:0007669"/>
    <property type="project" value="UniProtKB-KW"/>
</dbReference>
<keyword evidence="5" id="KW-0158">Chromosome</keyword>
<keyword evidence="9" id="KW-0226">DNA condensation</keyword>
<evidence type="ECO:0000256" key="8">
    <source>
        <dbReference type="ARBA" id="ARBA00022776"/>
    </source>
</evidence>
<protein>
    <recommendedName>
        <fullName evidence="4">Condensin complex subunit 2</fullName>
    </recommendedName>
</protein>
<dbReference type="GO" id="GO:0005737">
    <property type="term" value="C:cytoplasm"/>
    <property type="evidence" value="ECO:0007669"/>
    <property type="project" value="UniProtKB-SubCell"/>
</dbReference>
<dbReference type="GO" id="GO:0005694">
    <property type="term" value="C:chromosome"/>
    <property type="evidence" value="ECO:0007669"/>
    <property type="project" value="UniProtKB-SubCell"/>
</dbReference>
<sequence>MSCTLDASAKIYSYRVDKVYSDMLKIMSFNEGKAGKGKGHASGSEGEGEDSDDEEGSGKRKGKLRKGEEADPEIVTKRRASAFEPHESTDRDPLSDPKFKAEWEKVTCSIFFFSFIRGSIYSLQHNFL</sequence>
<proteinExistence type="inferred from homology"/>
<dbReference type="Pfam" id="PF05786">
    <property type="entry name" value="Cnd2"/>
    <property type="match status" value="1"/>
</dbReference>
<dbReference type="Proteomes" id="UP001558652">
    <property type="component" value="Unassembled WGS sequence"/>
</dbReference>
<comment type="caution">
    <text evidence="12">The sequence shown here is derived from an EMBL/GenBank/DDBJ whole genome shotgun (WGS) entry which is preliminary data.</text>
</comment>
<evidence type="ECO:0000256" key="1">
    <source>
        <dbReference type="ARBA" id="ARBA00004286"/>
    </source>
</evidence>
<comment type="similarity">
    <text evidence="3">Belongs to the CND2 (condensin subunit 2) family.</text>
</comment>
<keyword evidence="8" id="KW-0498">Mitosis</keyword>
<dbReference type="InterPro" id="IPR022816">
    <property type="entry name" value="Condensin_barren_su2"/>
</dbReference>
<keyword evidence="13" id="KW-1185">Reference proteome</keyword>
<keyword evidence="6" id="KW-0963">Cytoplasm</keyword>
<keyword evidence="10" id="KW-0131">Cell cycle</keyword>
<keyword evidence="7" id="KW-0132">Cell division</keyword>
<dbReference type="PANTHER" id="PTHR13108">
    <property type="entry name" value="CONDENSIN COMPLEX SUBUNIT 2"/>
    <property type="match status" value="1"/>
</dbReference>
<evidence type="ECO:0000256" key="4">
    <source>
        <dbReference type="ARBA" id="ARBA00016065"/>
    </source>
</evidence>
<name>A0ABD0YJP8_9HEMI</name>
<evidence type="ECO:0000313" key="13">
    <source>
        <dbReference type="Proteomes" id="UP001558652"/>
    </source>
</evidence>
<comment type="subcellular location">
    <subcellularLocation>
        <location evidence="1">Chromosome</location>
    </subcellularLocation>
    <subcellularLocation>
        <location evidence="2">Cytoplasm</location>
    </subcellularLocation>
</comment>
<feature type="compositionally biased region" description="Basic and acidic residues" evidence="11">
    <location>
        <begin position="84"/>
        <end position="96"/>
    </location>
</feature>
<evidence type="ECO:0000313" key="12">
    <source>
        <dbReference type="EMBL" id="KAL1116114.1"/>
    </source>
</evidence>
<dbReference type="PANTHER" id="PTHR13108:SF9">
    <property type="entry name" value="CONDENSIN COMPLEX SUBUNIT 2"/>
    <property type="match status" value="1"/>
</dbReference>
<evidence type="ECO:0000256" key="7">
    <source>
        <dbReference type="ARBA" id="ARBA00022618"/>
    </source>
</evidence>
<reference evidence="12 13" key="1">
    <citation type="submission" date="2024-07" db="EMBL/GenBank/DDBJ databases">
        <title>Chromosome-level genome assembly of the water stick insect Ranatra chinensis (Heteroptera: Nepidae).</title>
        <authorList>
            <person name="Liu X."/>
        </authorList>
    </citation>
    <scope>NUCLEOTIDE SEQUENCE [LARGE SCALE GENOMIC DNA]</scope>
    <source>
        <strain evidence="12">Cailab_2021Rc</strain>
        <tissue evidence="12">Muscle</tissue>
    </source>
</reference>
<organism evidence="12 13">
    <name type="scientific">Ranatra chinensis</name>
    <dbReference type="NCBI Taxonomy" id="642074"/>
    <lineage>
        <taxon>Eukaryota</taxon>
        <taxon>Metazoa</taxon>
        <taxon>Ecdysozoa</taxon>
        <taxon>Arthropoda</taxon>
        <taxon>Hexapoda</taxon>
        <taxon>Insecta</taxon>
        <taxon>Pterygota</taxon>
        <taxon>Neoptera</taxon>
        <taxon>Paraneoptera</taxon>
        <taxon>Hemiptera</taxon>
        <taxon>Heteroptera</taxon>
        <taxon>Panheteroptera</taxon>
        <taxon>Nepomorpha</taxon>
        <taxon>Nepidae</taxon>
        <taxon>Ranatrinae</taxon>
        <taxon>Ranatra</taxon>
    </lineage>
</organism>
<evidence type="ECO:0000256" key="9">
    <source>
        <dbReference type="ARBA" id="ARBA00023067"/>
    </source>
</evidence>
<feature type="compositionally biased region" description="Acidic residues" evidence="11">
    <location>
        <begin position="46"/>
        <end position="55"/>
    </location>
</feature>
<evidence type="ECO:0000256" key="11">
    <source>
        <dbReference type="SAM" id="MobiDB-lite"/>
    </source>
</evidence>
<gene>
    <name evidence="12" type="ORF">AAG570_005609</name>
</gene>